<dbReference type="InterPro" id="IPR001261">
    <property type="entry name" value="ArgE/DapE_CS"/>
</dbReference>
<evidence type="ECO:0000256" key="3">
    <source>
        <dbReference type="ARBA" id="ARBA00022723"/>
    </source>
</evidence>
<proteinExistence type="inferred from homology"/>
<feature type="binding site" evidence="9">
    <location>
        <position position="141"/>
    </location>
    <ligand>
        <name>Zn(2+)</name>
        <dbReference type="ChEBI" id="CHEBI:29105"/>
        <label>1</label>
    </ligand>
</feature>
<dbReference type="Proteomes" id="UP000427281">
    <property type="component" value="Chromosome"/>
</dbReference>
<keyword evidence="4 11" id="KW-0378">Hydrolase</keyword>
<evidence type="ECO:0000256" key="9">
    <source>
        <dbReference type="PIRSR" id="PIRSR037215-2"/>
    </source>
</evidence>
<dbReference type="PIRSF" id="PIRSF037215">
    <property type="entry name" value="Peptidase_M20B"/>
    <property type="match status" value="1"/>
</dbReference>
<dbReference type="NCBIfam" id="NF009920">
    <property type="entry name" value="PRK13381.1"/>
    <property type="match status" value="1"/>
</dbReference>
<evidence type="ECO:0000256" key="5">
    <source>
        <dbReference type="ARBA" id="ARBA00022833"/>
    </source>
</evidence>
<evidence type="ECO:0000256" key="4">
    <source>
        <dbReference type="ARBA" id="ARBA00022801"/>
    </source>
</evidence>
<evidence type="ECO:0000313" key="11">
    <source>
        <dbReference type="EMBL" id="QGQ21443.1"/>
    </source>
</evidence>
<dbReference type="PANTHER" id="PTHR42994">
    <property type="entry name" value="PEPTIDASE T"/>
    <property type="match status" value="1"/>
</dbReference>
<accession>A0A6I6A5T5</accession>
<dbReference type="Pfam" id="PF07687">
    <property type="entry name" value="M20_dimer"/>
    <property type="match status" value="1"/>
</dbReference>
<dbReference type="NCBIfam" id="NF003976">
    <property type="entry name" value="PRK05469.1"/>
    <property type="match status" value="1"/>
</dbReference>
<feature type="binding site" evidence="9">
    <location>
        <position position="198"/>
    </location>
    <ligand>
        <name>Zn(2+)</name>
        <dbReference type="ChEBI" id="CHEBI:29105"/>
        <label>1</label>
    </ligand>
</feature>
<dbReference type="GO" id="GO:0006518">
    <property type="term" value="P:peptide metabolic process"/>
    <property type="evidence" value="ECO:0007669"/>
    <property type="project" value="InterPro"/>
</dbReference>
<feature type="binding site" evidence="9">
    <location>
        <position position="381"/>
    </location>
    <ligand>
        <name>Zn(2+)</name>
        <dbReference type="ChEBI" id="CHEBI:29105"/>
        <label>2</label>
    </ligand>
</feature>
<evidence type="ECO:0000256" key="6">
    <source>
        <dbReference type="ARBA" id="ARBA00023049"/>
    </source>
</evidence>
<dbReference type="InterPro" id="IPR036264">
    <property type="entry name" value="Bact_exopeptidase_dim_dom"/>
</dbReference>
<feature type="domain" description="Peptidase M20 dimerisation" evidence="10">
    <location>
        <begin position="209"/>
        <end position="309"/>
    </location>
</feature>
<evidence type="ECO:0000313" key="12">
    <source>
        <dbReference type="Proteomes" id="UP000427281"/>
    </source>
</evidence>
<evidence type="ECO:0000256" key="7">
    <source>
        <dbReference type="NCBIfam" id="TIGR01882"/>
    </source>
</evidence>
<keyword evidence="6" id="KW-0482">Metalloprotease</keyword>
<dbReference type="NCBIfam" id="TIGR01882">
    <property type="entry name" value="peptidase-T"/>
    <property type="match status" value="1"/>
</dbReference>
<dbReference type="RefSeq" id="WP_155362597.1">
    <property type="nucleotide sequence ID" value="NZ_CP043930.1"/>
</dbReference>
<feature type="binding site" evidence="9">
    <location>
        <position position="78"/>
    </location>
    <ligand>
        <name>Zn(2+)</name>
        <dbReference type="ChEBI" id="CHEBI:29105"/>
        <label>1</label>
    </ligand>
</feature>
<dbReference type="PROSITE" id="PS00759">
    <property type="entry name" value="ARGE_DAPE_CPG2_2"/>
    <property type="match status" value="1"/>
</dbReference>
<dbReference type="SUPFAM" id="SSF55031">
    <property type="entry name" value="Bacterial exopeptidase dimerisation domain"/>
    <property type="match status" value="1"/>
</dbReference>
<keyword evidence="5 9" id="KW-0862">Zinc</keyword>
<dbReference type="EMBL" id="CP043930">
    <property type="protein sequence ID" value="QGQ21443.1"/>
    <property type="molecule type" value="Genomic_DNA"/>
</dbReference>
<dbReference type="Pfam" id="PF01546">
    <property type="entry name" value="Peptidase_M20"/>
    <property type="match status" value="1"/>
</dbReference>
<dbReference type="InterPro" id="IPR010161">
    <property type="entry name" value="Peptidase_M20B"/>
</dbReference>
<evidence type="ECO:0000259" key="10">
    <source>
        <dbReference type="Pfam" id="PF07687"/>
    </source>
</evidence>
<dbReference type="PANTHER" id="PTHR42994:SF1">
    <property type="entry name" value="PEPTIDASE T"/>
    <property type="match status" value="1"/>
</dbReference>
<dbReference type="Gene3D" id="3.40.630.10">
    <property type="entry name" value="Zn peptidases"/>
    <property type="match status" value="1"/>
</dbReference>
<dbReference type="SUPFAM" id="SSF53187">
    <property type="entry name" value="Zn-dependent exopeptidases"/>
    <property type="match status" value="1"/>
</dbReference>
<feature type="active site" description="Proton acceptor" evidence="8">
    <location>
        <position position="175"/>
    </location>
</feature>
<dbReference type="InterPro" id="IPR011650">
    <property type="entry name" value="Peptidase_M20_dimer"/>
</dbReference>
<feature type="active site" evidence="8">
    <location>
        <position position="80"/>
    </location>
</feature>
<dbReference type="GO" id="GO:0045148">
    <property type="term" value="F:tripeptide aminopeptidase activity"/>
    <property type="evidence" value="ECO:0007669"/>
    <property type="project" value="UniProtKB-UniRule"/>
</dbReference>
<dbReference type="InterPro" id="IPR002933">
    <property type="entry name" value="Peptidase_M20"/>
</dbReference>
<sequence length="410" mass="44675">MDTLLDRFLRYVKVDTQSDETSPSFPSTKKQLDLSRMLCEECEQLGLEDVTISEYGIVMATIPSTVEGDVPAIGWVAHVDTSPEFSGTNVKPVVHENYDGSDLVLPGDTSRVLRVSEEPRLKEMVGKTVITTDGTTLLGADDKSGVAVMMSAAAHLMSDRSIAHGPIRLCFTCDEEIGRGIEKLDLDVFGVCCAYTLDSDGSGRIDSETFSADQAVITVRGVNTHPSVGKGVMVNAIRILSDLISSLPTETLSPETTDGRDGFIHPYHIEGGVAEASARLILRDFETEKLAEYAGLLDSLAQPLREKYARAEIKIDVHKQYRNMRDGLVKEPRALEKAIEATRAAGLEPNLNIIRGGTDGSLLTEKGLPTPNLSSGQHNPHSPLEWTTVEEMEKAVDVLVQLAILWGQER</sequence>
<name>A0A6I6A5T5_9PLAN</name>
<comment type="cofactor">
    <cofactor evidence="9">
        <name>Zn(2+)</name>
        <dbReference type="ChEBI" id="CHEBI:29105"/>
    </cofactor>
    <text evidence="9">Binds 2 Zn(2+) ions per subunit.</text>
</comment>
<dbReference type="EC" id="3.4.11.4" evidence="7"/>
<dbReference type="Gene3D" id="3.30.70.360">
    <property type="match status" value="1"/>
</dbReference>
<dbReference type="AlphaFoldDB" id="A0A6I6A5T5"/>
<keyword evidence="2" id="KW-0645">Protease</keyword>
<dbReference type="GO" id="GO:0006508">
    <property type="term" value="P:proteolysis"/>
    <property type="evidence" value="ECO:0007669"/>
    <property type="project" value="UniProtKB-UniRule"/>
</dbReference>
<dbReference type="KEGG" id="gim:F1728_01470"/>
<protein>
    <recommendedName>
        <fullName evidence="7">Peptidase T</fullName>
        <ecNumber evidence="7">3.4.11.4</ecNumber>
    </recommendedName>
</protein>
<comment type="similarity">
    <text evidence="1">Belongs to the peptidase M20B family.</text>
</comment>
<evidence type="ECO:0000256" key="2">
    <source>
        <dbReference type="ARBA" id="ARBA00022670"/>
    </source>
</evidence>
<keyword evidence="11" id="KW-0031">Aminopeptidase</keyword>
<dbReference type="GO" id="GO:0008270">
    <property type="term" value="F:zinc ion binding"/>
    <property type="evidence" value="ECO:0007669"/>
    <property type="project" value="InterPro"/>
</dbReference>
<dbReference type="GO" id="GO:0008237">
    <property type="term" value="F:metallopeptidase activity"/>
    <property type="evidence" value="ECO:0007669"/>
    <property type="project" value="UniProtKB-KW"/>
</dbReference>
<evidence type="ECO:0000256" key="8">
    <source>
        <dbReference type="PIRSR" id="PIRSR037215-1"/>
    </source>
</evidence>
<keyword evidence="3 9" id="KW-0479">Metal-binding</keyword>
<feature type="binding site" evidence="9">
    <location>
        <position position="176"/>
    </location>
    <ligand>
        <name>Zn(2+)</name>
        <dbReference type="ChEBI" id="CHEBI:29105"/>
        <label>2</label>
    </ligand>
</feature>
<reference evidence="11 12" key="1">
    <citation type="submission" date="2019-09" db="EMBL/GenBank/DDBJ databases">
        <title>Gimesia benthica sp. nov., a novel bacterium isolated from deep-sea water of the Northwest Indian Ocean.</title>
        <authorList>
            <person name="Dai X."/>
        </authorList>
    </citation>
    <scope>NUCLEOTIDE SEQUENCE [LARGE SCALE GENOMIC DNA]</scope>
    <source>
        <strain evidence="11 12">E7</strain>
    </source>
</reference>
<feature type="binding site" evidence="9">
    <location>
        <position position="141"/>
    </location>
    <ligand>
        <name>Zn(2+)</name>
        <dbReference type="ChEBI" id="CHEBI:29105"/>
        <label>2</label>
    </ligand>
</feature>
<organism evidence="11 12">
    <name type="scientific">Gimesia benthica</name>
    <dbReference type="NCBI Taxonomy" id="2608982"/>
    <lineage>
        <taxon>Bacteria</taxon>
        <taxon>Pseudomonadati</taxon>
        <taxon>Planctomycetota</taxon>
        <taxon>Planctomycetia</taxon>
        <taxon>Planctomycetales</taxon>
        <taxon>Planctomycetaceae</taxon>
        <taxon>Gimesia</taxon>
    </lineage>
</organism>
<gene>
    <name evidence="11" type="primary">pepT</name>
    <name evidence="11" type="ORF">F1728_01470</name>
</gene>
<dbReference type="GO" id="GO:0005829">
    <property type="term" value="C:cytosol"/>
    <property type="evidence" value="ECO:0007669"/>
    <property type="project" value="TreeGrafter"/>
</dbReference>
<keyword evidence="12" id="KW-1185">Reference proteome</keyword>
<evidence type="ECO:0000256" key="1">
    <source>
        <dbReference type="ARBA" id="ARBA00009692"/>
    </source>
</evidence>